<name>A0AAW7T1V8_BURVI</name>
<feature type="transmembrane region" description="Helical" evidence="1">
    <location>
        <begin position="62"/>
        <end position="86"/>
    </location>
</feature>
<dbReference type="EMBL" id="JAUJRV010000008">
    <property type="protein sequence ID" value="MDN7795988.1"/>
    <property type="molecule type" value="Genomic_DNA"/>
</dbReference>
<dbReference type="AlphaFoldDB" id="A0AAW7T1V8"/>
<keyword evidence="1" id="KW-1133">Transmembrane helix</keyword>
<accession>A0AAW7T1V8</accession>
<feature type="transmembrane region" description="Helical" evidence="1">
    <location>
        <begin position="28"/>
        <end position="50"/>
    </location>
</feature>
<evidence type="ECO:0008006" key="4">
    <source>
        <dbReference type="Google" id="ProtNLM"/>
    </source>
</evidence>
<comment type="caution">
    <text evidence="2">The sequence shown here is derived from an EMBL/GenBank/DDBJ whole genome shotgun (WGS) entry which is preliminary data.</text>
</comment>
<evidence type="ECO:0000313" key="3">
    <source>
        <dbReference type="Proteomes" id="UP001171620"/>
    </source>
</evidence>
<keyword evidence="1" id="KW-0472">Membrane</keyword>
<gene>
    <name evidence="2" type="ORF">QZM33_13695</name>
</gene>
<protein>
    <recommendedName>
        <fullName evidence="4">2TM domain-containing protein</fullName>
    </recommendedName>
</protein>
<evidence type="ECO:0000313" key="2">
    <source>
        <dbReference type="EMBL" id="MDN7795988.1"/>
    </source>
</evidence>
<proteinExistence type="predicted"/>
<keyword evidence="1" id="KW-0812">Transmembrane</keyword>
<sequence length="115" mass="13437">MTAKRKAGKTPPRIDAAMQVAIEQHTKLVFRVVLMWLGWVGVNLVAWAFWLHGQDYQRLRIIGAGTLAFWLAFTGFVWTQIIHALIEYRKLQRIKRLLKEMIEQEDGSVDKSDWK</sequence>
<dbReference type="RefSeq" id="WP_071039635.1">
    <property type="nucleotide sequence ID" value="NZ_JAUJRV010000008.1"/>
</dbReference>
<organism evidence="2 3">
    <name type="scientific">Burkholderia vietnamiensis</name>
    <dbReference type="NCBI Taxonomy" id="60552"/>
    <lineage>
        <taxon>Bacteria</taxon>
        <taxon>Pseudomonadati</taxon>
        <taxon>Pseudomonadota</taxon>
        <taxon>Betaproteobacteria</taxon>
        <taxon>Burkholderiales</taxon>
        <taxon>Burkholderiaceae</taxon>
        <taxon>Burkholderia</taxon>
        <taxon>Burkholderia cepacia complex</taxon>
    </lineage>
</organism>
<evidence type="ECO:0000256" key="1">
    <source>
        <dbReference type="SAM" id="Phobius"/>
    </source>
</evidence>
<reference evidence="2" key="1">
    <citation type="submission" date="2023-07" db="EMBL/GenBank/DDBJ databases">
        <title>A collection of bacterial strains from the Burkholderia cepacia Research Laboratory and Repository.</title>
        <authorList>
            <person name="Lipuma J."/>
            <person name="Spilker T."/>
            <person name="Caverly L."/>
        </authorList>
    </citation>
    <scope>NUCLEOTIDE SEQUENCE</scope>
    <source>
        <strain evidence="2">AU44268</strain>
    </source>
</reference>
<dbReference type="Proteomes" id="UP001171620">
    <property type="component" value="Unassembled WGS sequence"/>
</dbReference>